<feature type="region of interest" description="Disordered" evidence="3">
    <location>
        <begin position="103"/>
        <end position="131"/>
    </location>
</feature>
<evidence type="ECO:0000256" key="3">
    <source>
        <dbReference type="SAM" id="MobiDB-lite"/>
    </source>
</evidence>
<dbReference type="GO" id="GO:0008270">
    <property type="term" value="F:zinc ion binding"/>
    <property type="evidence" value="ECO:0007669"/>
    <property type="project" value="InterPro"/>
</dbReference>
<proteinExistence type="predicted"/>
<keyword evidence="2" id="KW-0539">Nucleus</keyword>
<organism evidence="5 6">
    <name type="scientific">Rhizoctonia solani</name>
    <dbReference type="NCBI Taxonomy" id="456999"/>
    <lineage>
        <taxon>Eukaryota</taxon>
        <taxon>Fungi</taxon>
        <taxon>Dikarya</taxon>
        <taxon>Basidiomycota</taxon>
        <taxon>Agaricomycotina</taxon>
        <taxon>Agaricomycetes</taxon>
        <taxon>Cantharellales</taxon>
        <taxon>Ceratobasidiaceae</taxon>
        <taxon>Rhizoctonia</taxon>
    </lineage>
</organism>
<dbReference type="CDD" id="cd00067">
    <property type="entry name" value="GAL4"/>
    <property type="match status" value="1"/>
</dbReference>
<dbReference type="GO" id="GO:0005634">
    <property type="term" value="C:nucleus"/>
    <property type="evidence" value="ECO:0007669"/>
    <property type="project" value="UniProtKB-SubCell"/>
</dbReference>
<evidence type="ECO:0000256" key="2">
    <source>
        <dbReference type="ARBA" id="ARBA00023242"/>
    </source>
</evidence>
<sequence>MSFRYNLSGAKLSNRVDTAAIKASNSRSYQPPPSRHNLVKQCLRHEDPQQAVLYVKLARHGNRRRKCDETKPQCRRCVASGSSCVYEYIEPPEGYRHRVIRTRPGPRTTLGQATTQNSSPSPYTVMASSSPSAISEDSTSLALLETWSNEFDPNWNHVAPWGVVGSLAQSSISPVTSQLLSGFDPINSSFTSPGFVLLPGDMALAAEDSTLQEIPIVRDEDNDPEGVQFLLYLTPALDKNAKSNALPFVLHCYSQWALVRVFEPLKLVYTMRDQVIAHFSSETTRTRTILIANVMDMFAKKLAVDDTRKSILNQLILNVQQSGVCFTATPPSFVPDLDRQNAMHTLEGMLEIFSLQIATQSISACIQSLDYAAPIFRRACSEPPEQPVNIANILLQSNLNLRNFAIFDIIQSITTGRPTYIRYEVPFSLELCKRIYQMQDSIGLRWLHGFPDQFILLFAWIISMCEIRGASDNVELVTWIETNLPQIKIALDESGDPLLRIGRMVVQECWRFAVLIFLYMVLGQAHAHDSRVIRARKGFMRLVRGVRPGRNPDAYLFTPMAIAGVATTEARDQDTLRQRILGVHECAQPGTVGNDVMLELEDIWARTREQGRPAVWSDLRIACFRVTGR</sequence>
<dbReference type="EMBL" id="CAJMWW010000035">
    <property type="protein sequence ID" value="CAE6404452.1"/>
    <property type="molecule type" value="Genomic_DNA"/>
</dbReference>
<evidence type="ECO:0000256" key="1">
    <source>
        <dbReference type="ARBA" id="ARBA00004123"/>
    </source>
</evidence>
<dbReference type="Pfam" id="PF11951">
    <property type="entry name" value="Fungal_trans_2"/>
    <property type="match status" value="1"/>
</dbReference>
<dbReference type="Pfam" id="PF00172">
    <property type="entry name" value="Zn_clus"/>
    <property type="match status" value="1"/>
</dbReference>
<dbReference type="PANTHER" id="PTHR37534">
    <property type="entry name" value="TRANSCRIPTIONAL ACTIVATOR PROTEIN UGA3"/>
    <property type="match status" value="1"/>
</dbReference>
<dbReference type="InterPro" id="IPR036864">
    <property type="entry name" value="Zn2-C6_fun-type_DNA-bd_sf"/>
</dbReference>
<evidence type="ECO:0000259" key="4">
    <source>
        <dbReference type="Pfam" id="PF00172"/>
    </source>
</evidence>
<protein>
    <recommendedName>
        <fullName evidence="4">Zn(2)-C6 fungal-type domain-containing protein</fullName>
    </recommendedName>
</protein>
<dbReference type="Proteomes" id="UP000663841">
    <property type="component" value="Unassembled WGS sequence"/>
</dbReference>
<dbReference type="SUPFAM" id="SSF57701">
    <property type="entry name" value="Zn2/Cys6 DNA-binding domain"/>
    <property type="match status" value="1"/>
</dbReference>
<comment type="subcellular location">
    <subcellularLocation>
        <location evidence="1">Nucleus</location>
    </subcellularLocation>
</comment>
<comment type="caution">
    <text evidence="5">The sequence shown here is derived from an EMBL/GenBank/DDBJ whole genome shotgun (WGS) entry which is preliminary data.</text>
</comment>
<dbReference type="GO" id="GO:0000981">
    <property type="term" value="F:DNA-binding transcription factor activity, RNA polymerase II-specific"/>
    <property type="evidence" value="ECO:0007669"/>
    <property type="project" value="InterPro"/>
</dbReference>
<dbReference type="InterPro" id="IPR021858">
    <property type="entry name" value="Fun_TF"/>
</dbReference>
<feature type="domain" description="Zn(2)-C6 fungal-type" evidence="4">
    <location>
        <begin position="63"/>
        <end position="87"/>
    </location>
</feature>
<dbReference type="Gene3D" id="4.10.240.10">
    <property type="entry name" value="Zn(2)-C6 fungal-type DNA-binding domain"/>
    <property type="match status" value="1"/>
</dbReference>
<name>A0A8H2WSS0_9AGAM</name>
<evidence type="ECO:0000313" key="5">
    <source>
        <dbReference type="EMBL" id="CAE6404452.1"/>
    </source>
</evidence>
<accession>A0A8H2WSS0</accession>
<reference evidence="5" key="1">
    <citation type="submission" date="2021-01" db="EMBL/GenBank/DDBJ databases">
        <authorList>
            <person name="Kaushik A."/>
        </authorList>
    </citation>
    <scope>NUCLEOTIDE SEQUENCE</scope>
    <source>
        <strain evidence="5">AG3-T5</strain>
    </source>
</reference>
<dbReference type="InterPro" id="IPR001138">
    <property type="entry name" value="Zn2Cys6_DnaBD"/>
</dbReference>
<gene>
    <name evidence="5" type="ORF">RDB_LOCUS12096</name>
</gene>
<dbReference type="PANTHER" id="PTHR37534:SF46">
    <property type="entry name" value="ZN(II)2CYS6 TRANSCRIPTION FACTOR (EUROFUNG)"/>
    <property type="match status" value="1"/>
</dbReference>
<evidence type="ECO:0000313" key="6">
    <source>
        <dbReference type="Proteomes" id="UP000663841"/>
    </source>
</evidence>
<dbReference type="AlphaFoldDB" id="A0A8H2WSS0"/>
<feature type="compositionally biased region" description="Polar residues" evidence="3">
    <location>
        <begin position="109"/>
        <end position="122"/>
    </location>
</feature>